<comment type="caution">
    <text evidence="1">The sequence shown here is derived from an EMBL/GenBank/DDBJ whole genome shotgun (WGS) entry which is preliminary data.</text>
</comment>
<sequence>MSWLVLAPVCVWLLFGIGQPLLNRLGAVATILALEGATIFLASTAHHPEPPPVAAIMSPRPVPSPTNESCPVRLPHPDEVRLSRTHVTILWPAVVGECDTAAVVLGEKGNRLKVWVHEGALVGNHRASVVPVNIDGHTAFVDVAHKLARHRWVAVDGRSGERIPTIIHG</sequence>
<dbReference type="RefSeq" id="WP_137246132.1">
    <property type="nucleotide sequence ID" value="NZ_SZQA01000004.1"/>
</dbReference>
<dbReference type="Proteomes" id="UP000308705">
    <property type="component" value="Unassembled WGS sequence"/>
</dbReference>
<keyword evidence="2" id="KW-1185">Reference proteome</keyword>
<reference evidence="1 2" key="1">
    <citation type="submission" date="2019-04" db="EMBL/GenBank/DDBJ databases">
        <title>Herbidospora sp. NEAU-GS14.nov., a novel actinomycete isolated from soil.</title>
        <authorList>
            <person name="Han L."/>
        </authorList>
    </citation>
    <scope>NUCLEOTIDE SEQUENCE [LARGE SCALE GENOMIC DNA]</scope>
    <source>
        <strain evidence="1 2">NEAU-GS14</strain>
    </source>
</reference>
<evidence type="ECO:0000313" key="1">
    <source>
        <dbReference type="EMBL" id="TKK90088.1"/>
    </source>
</evidence>
<proteinExistence type="predicted"/>
<protein>
    <submittedName>
        <fullName evidence="1">Uncharacterized protein</fullName>
    </submittedName>
</protein>
<evidence type="ECO:0000313" key="2">
    <source>
        <dbReference type="Proteomes" id="UP000308705"/>
    </source>
</evidence>
<accession>A0A4U3MKH8</accession>
<dbReference type="AlphaFoldDB" id="A0A4U3MKH8"/>
<gene>
    <name evidence="1" type="ORF">FDA94_06605</name>
</gene>
<organism evidence="1 2">
    <name type="scientific">Herbidospora galbida</name>
    <dbReference type="NCBI Taxonomy" id="2575442"/>
    <lineage>
        <taxon>Bacteria</taxon>
        <taxon>Bacillati</taxon>
        <taxon>Actinomycetota</taxon>
        <taxon>Actinomycetes</taxon>
        <taxon>Streptosporangiales</taxon>
        <taxon>Streptosporangiaceae</taxon>
        <taxon>Herbidospora</taxon>
    </lineage>
</organism>
<dbReference type="EMBL" id="SZQA01000004">
    <property type="protein sequence ID" value="TKK90088.1"/>
    <property type="molecule type" value="Genomic_DNA"/>
</dbReference>
<dbReference type="OrthoDB" id="3542500at2"/>
<name>A0A4U3MKH8_9ACTN</name>